<evidence type="ECO:0000313" key="1">
    <source>
        <dbReference type="EMBL" id="SVA91685.1"/>
    </source>
</evidence>
<dbReference type="EMBL" id="UINC01022320">
    <property type="protein sequence ID" value="SVA91685.1"/>
    <property type="molecule type" value="Genomic_DNA"/>
</dbReference>
<proteinExistence type="predicted"/>
<sequence>MELNNDQSLALGKKASLAKKQASRYFFTPTIAFFGFLFRTRSVKSNSINIEFVTLNKMKKDYLNIFF</sequence>
<gene>
    <name evidence="1" type="ORF">METZ01_LOCUS144539</name>
</gene>
<reference evidence="1" key="1">
    <citation type="submission" date="2018-05" db="EMBL/GenBank/DDBJ databases">
        <authorList>
            <person name="Lanie J.A."/>
            <person name="Ng W.-L."/>
            <person name="Kazmierczak K.M."/>
            <person name="Andrzejewski T.M."/>
            <person name="Davidsen T.M."/>
            <person name="Wayne K.J."/>
            <person name="Tettelin H."/>
            <person name="Glass J.I."/>
            <person name="Rusch D."/>
            <person name="Podicherti R."/>
            <person name="Tsui H.-C.T."/>
            <person name="Winkler M.E."/>
        </authorList>
    </citation>
    <scope>NUCLEOTIDE SEQUENCE</scope>
</reference>
<dbReference type="AlphaFoldDB" id="A0A381ZQY3"/>
<organism evidence="1">
    <name type="scientific">marine metagenome</name>
    <dbReference type="NCBI Taxonomy" id="408172"/>
    <lineage>
        <taxon>unclassified sequences</taxon>
        <taxon>metagenomes</taxon>
        <taxon>ecological metagenomes</taxon>
    </lineage>
</organism>
<name>A0A381ZQY3_9ZZZZ</name>
<protein>
    <submittedName>
        <fullName evidence="1">Uncharacterized protein</fullName>
    </submittedName>
</protein>
<accession>A0A381ZQY3</accession>